<dbReference type="EMBL" id="LT629736">
    <property type="protein sequence ID" value="SDS84729.1"/>
    <property type="molecule type" value="Genomic_DNA"/>
</dbReference>
<dbReference type="InterPro" id="IPR050832">
    <property type="entry name" value="Bact_Acetyltransf"/>
</dbReference>
<dbReference type="InterPro" id="IPR000182">
    <property type="entry name" value="GNAT_dom"/>
</dbReference>
<dbReference type="CDD" id="cd04301">
    <property type="entry name" value="NAT_SF"/>
    <property type="match status" value="1"/>
</dbReference>
<dbReference type="AlphaFoldDB" id="A0A1H1VL21"/>
<proteinExistence type="predicted"/>
<dbReference type="InterPro" id="IPR016181">
    <property type="entry name" value="Acyl_CoA_acyltransferase"/>
</dbReference>
<accession>A0A1H1VL21</accession>
<dbReference type="GO" id="GO:0016747">
    <property type="term" value="F:acyltransferase activity, transferring groups other than amino-acyl groups"/>
    <property type="evidence" value="ECO:0007669"/>
    <property type="project" value="InterPro"/>
</dbReference>
<evidence type="ECO:0000256" key="1">
    <source>
        <dbReference type="ARBA" id="ARBA00022679"/>
    </source>
</evidence>
<name>A0A1H1VL21_9GAMM</name>
<keyword evidence="1 4" id="KW-0808">Transferase</keyword>
<evidence type="ECO:0000256" key="2">
    <source>
        <dbReference type="ARBA" id="ARBA00023315"/>
    </source>
</evidence>
<keyword evidence="5" id="KW-1185">Reference proteome</keyword>
<sequence length="162" mass="18355">MNVRNNGFVPAAVLLRPAEVVDVDGMVQCVQMAYQHFVARIGQPPAPMLDDYARLIHERMVFVAMAASTVAGVLVLRETDEGFLLDNVAVHPTYQRQGIGKMLLDHAEQCALAAGHDSIFLYTNELMVENRYLYARIGYREYDRRTEQGLSRIYMRKHLVAV</sequence>
<evidence type="ECO:0000259" key="3">
    <source>
        <dbReference type="PROSITE" id="PS51186"/>
    </source>
</evidence>
<reference evidence="5" key="1">
    <citation type="submission" date="2016-10" db="EMBL/GenBank/DDBJ databases">
        <authorList>
            <person name="Varghese N."/>
            <person name="Submissions S."/>
        </authorList>
    </citation>
    <scope>NUCLEOTIDE SEQUENCE [LARGE SCALE GENOMIC DNA]</scope>
    <source>
        <strain evidence="5">NRRL B-51270</strain>
    </source>
</reference>
<protein>
    <submittedName>
        <fullName evidence="4">Acetyltransferase (GNAT) domain-containing protein</fullName>
    </submittedName>
</protein>
<dbReference type="Pfam" id="PF13508">
    <property type="entry name" value="Acetyltransf_7"/>
    <property type="match status" value="1"/>
</dbReference>
<feature type="domain" description="N-acetyltransferase" evidence="3">
    <location>
        <begin position="13"/>
        <end position="160"/>
    </location>
</feature>
<evidence type="ECO:0000313" key="5">
    <source>
        <dbReference type="Proteomes" id="UP000243207"/>
    </source>
</evidence>
<dbReference type="Gene3D" id="3.40.630.30">
    <property type="match status" value="1"/>
</dbReference>
<dbReference type="PANTHER" id="PTHR43877">
    <property type="entry name" value="AMINOALKYLPHOSPHONATE N-ACETYLTRANSFERASE-RELATED-RELATED"/>
    <property type="match status" value="1"/>
</dbReference>
<keyword evidence="2" id="KW-0012">Acyltransferase</keyword>
<dbReference type="PANTHER" id="PTHR43877:SF2">
    <property type="entry name" value="AMINOALKYLPHOSPHONATE N-ACETYLTRANSFERASE-RELATED"/>
    <property type="match status" value="1"/>
</dbReference>
<dbReference type="SUPFAM" id="SSF55729">
    <property type="entry name" value="Acyl-CoA N-acyltransferases (Nat)"/>
    <property type="match status" value="1"/>
</dbReference>
<dbReference type="STRING" id="487184.SAMN05216421_2314"/>
<evidence type="ECO:0000313" key="4">
    <source>
        <dbReference type="EMBL" id="SDS84729.1"/>
    </source>
</evidence>
<dbReference type="PROSITE" id="PS51186">
    <property type="entry name" value="GNAT"/>
    <property type="match status" value="1"/>
</dbReference>
<gene>
    <name evidence="4" type="ORF">SAMN05216421_2314</name>
</gene>
<dbReference type="Proteomes" id="UP000243207">
    <property type="component" value="Chromosome I"/>
</dbReference>
<organism evidence="4 5">
    <name type="scientific">Halopseudomonas xinjiangensis</name>
    <dbReference type="NCBI Taxonomy" id="487184"/>
    <lineage>
        <taxon>Bacteria</taxon>
        <taxon>Pseudomonadati</taxon>
        <taxon>Pseudomonadota</taxon>
        <taxon>Gammaproteobacteria</taxon>
        <taxon>Pseudomonadales</taxon>
        <taxon>Pseudomonadaceae</taxon>
        <taxon>Halopseudomonas</taxon>
    </lineage>
</organism>